<dbReference type="Pfam" id="PF03475">
    <property type="entry name" value="YiiM_3-alpha"/>
    <property type="match status" value="1"/>
</dbReference>
<name>A0A1J9W3E0_9BACI</name>
<dbReference type="Pfam" id="PF03473">
    <property type="entry name" value="MOSC"/>
    <property type="match status" value="1"/>
</dbReference>
<dbReference type="Gene3D" id="2.40.33.20">
    <property type="entry name" value="PK beta-barrel domain-like"/>
    <property type="match status" value="1"/>
</dbReference>
<feature type="domain" description="MOSC" evidence="1">
    <location>
        <begin position="33"/>
        <end position="166"/>
    </location>
</feature>
<dbReference type="AlphaFoldDB" id="A0A1J9W3E0"/>
<sequence length="215" mass="24373">MPQTTFQIKSINIGKIEQLPYGKTLISTAIRKYPVQGDIFLTKNGLLGDEQAYKDHGGLDKALCVYSYDHYAYWSKIIPSMIDDSLFGENITVYGLTEETVHVGDIFSFGEAIIQISEPRNPCYKLAKKYNVPTLPLEMQQTGFTGFLCRVLQEGKVSTSDCLQLIKSHPKRVSIAQINRVKFHDKDDIKTIKNIIELDALSNSLRELLLKRLNK</sequence>
<reference evidence="2 3" key="1">
    <citation type="submission" date="2016-06" db="EMBL/GenBank/DDBJ databases">
        <title>First insights into the genetic diversity and population structure of in the Bacillus cereus group bacteria from diverse marine environments.</title>
        <authorList>
            <person name="Liu Y."/>
            <person name="Lai Q."/>
            <person name="Shao Z."/>
        </authorList>
    </citation>
    <scope>NUCLEOTIDE SEQUENCE [LARGE SCALE GENOMIC DNA]</scope>
    <source>
        <strain evidence="2 3">NH24A2</strain>
    </source>
</reference>
<protein>
    <recommendedName>
        <fullName evidence="1">MOSC domain-containing protein</fullName>
    </recommendedName>
</protein>
<dbReference type="GO" id="GO:0030151">
    <property type="term" value="F:molybdenum ion binding"/>
    <property type="evidence" value="ECO:0007669"/>
    <property type="project" value="InterPro"/>
</dbReference>
<evidence type="ECO:0000313" key="2">
    <source>
        <dbReference type="EMBL" id="OJD82140.1"/>
    </source>
</evidence>
<organism evidence="2 3">
    <name type="scientific">Bacillus paramycoides</name>
    <dbReference type="NCBI Taxonomy" id="2026194"/>
    <lineage>
        <taxon>Bacteria</taxon>
        <taxon>Bacillati</taxon>
        <taxon>Bacillota</taxon>
        <taxon>Bacilli</taxon>
        <taxon>Bacillales</taxon>
        <taxon>Bacillaceae</taxon>
        <taxon>Bacillus</taxon>
        <taxon>Bacillus cereus group</taxon>
    </lineage>
</organism>
<gene>
    <name evidence="2" type="ORF">BAU28_22545</name>
</gene>
<evidence type="ECO:0000259" key="1">
    <source>
        <dbReference type="PROSITE" id="PS51340"/>
    </source>
</evidence>
<dbReference type="InterPro" id="IPR011037">
    <property type="entry name" value="Pyrv_Knase-like_insert_dom_sf"/>
</dbReference>
<dbReference type="GeneID" id="87590452"/>
<dbReference type="InterPro" id="IPR052353">
    <property type="entry name" value="Benzoxazolinone_Detox_Enz"/>
</dbReference>
<dbReference type="RefSeq" id="WP_071717727.1">
    <property type="nucleotide sequence ID" value="NZ_CBCSHB010000009.1"/>
</dbReference>
<dbReference type="InterPro" id="IPR005302">
    <property type="entry name" value="MoCF_Sase_C"/>
</dbReference>
<dbReference type="GO" id="GO:0003824">
    <property type="term" value="F:catalytic activity"/>
    <property type="evidence" value="ECO:0007669"/>
    <property type="project" value="InterPro"/>
</dbReference>
<dbReference type="PROSITE" id="PS51340">
    <property type="entry name" value="MOSC"/>
    <property type="match status" value="1"/>
</dbReference>
<evidence type="ECO:0000313" key="3">
    <source>
        <dbReference type="Proteomes" id="UP000182788"/>
    </source>
</evidence>
<dbReference type="PANTHER" id="PTHR30212">
    <property type="entry name" value="PROTEIN YIIM"/>
    <property type="match status" value="1"/>
</dbReference>
<dbReference type="Proteomes" id="UP000182788">
    <property type="component" value="Unassembled WGS sequence"/>
</dbReference>
<dbReference type="SUPFAM" id="SSF50800">
    <property type="entry name" value="PK beta-barrel domain-like"/>
    <property type="match status" value="1"/>
</dbReference>
<proteinExistence type="predicted"/>
<accession>A0A1J9W3E0</accession>
<dbReference type="EMBL" id="MAOI01000020">
    <property type="protein sequence ID" value="OJD82140.1"/>
    <property type="molecule type" value="Genomic_DNA"/>
</dbReference>
<dbReference type="InterPro" id="IPR005163">
    <property type="entry name" value="Tri_helical_YiiM-like"/>
</dbReference>
<dbReference type="GO" id="GO:0030170">
    <property type="term" value="F:pyridoxal phosphate binding"/>
    <property type="evidence" value="ECO:0007669"/>
    <property type="project" value="InterPro"/>
</dbReference>
<comment type="caution">
    <text evidence="2">The sequence shown here is derived from an EMBL/GenBank/DDBJ whole genome shotgun (WGS) entry which is preliminary data.</text>
</comment>
<dbReference type="PANTHER" id="PTHR30212:SF4">
    <property type="entry name" value="MOSC DOMAIN-CONTAINING PROTEIN"/>
    <property type="match status" value="1"/>
</dbReference>